<evidence type="ECO:0000256" key="3">
    <source>
        <dbReference type="PROSITE-ProRule" id="PRU00169"/>
    </source>
</evidence>
<dbReference type="CDD" id="cd06170">
    <property type="entry name" value="LuxR_C_like"/>
    <property type="match status" value="1"/>
</dbReference>
<dbReference type="EMBL" id="JAENRR010000035">
    <property type="protein sequence ID" value="MBK3518486.1"/>
    <property type="molecule type" value="Genomic_DNA"/>
</dbReference>
<feature type="domain" description="HTH luxR-type" evidence="4">
    <location>
        <begin position="147"/>
        <end position="212"/>
    </location>
</feature>
<dbReference type="CDD" id="cd17535">
    <property type="entry name" value="REC_NarL-like"/>
    <property type="match status" value="1"/>
</dbReference>
<dbReference type="Gene3D" id="1.10.10.10">
    <property type="entry name" value="Winged helix-like DNA-binding domain superfamily/Winged helix DNA-binding domain"/>
    <property type="match status" value="1"/>
</dbReference>
<dbReference type="InterPro" id="IPR001789">
    <property type="entry name" value="Sig_transdc_resp-reg_receiver"/>
</dbReference>
<dbReference type="SUPFAM" id="SSF52172">
    <property type="entry name" value="CheY-like"/>
    <property type="match status" value="1"/>
</dbReference>
<proteinExistence type="predicted"/>
<dbReference type="InterPro" id="IPR058245">
    <property type="entry name" value="NreC/VraR/RcsB-like_REC"/>
</dbReference>
<dbReference type="PRINTS" id="PR00038">
    <property type="entry name" value="HTHLUXR"/>
</dbReference>
<gene>
    <name evidence="6" type="ORF">JIV24_14170</name>
</gene>
<dbReference type="SUPFAM" id="SSF46894">
    <property type="entry name" value="C-terminal effector domain of the bipartite response regulators"/>
    <property type="match status" value="1"/>
</dbReference>
<dbReference type="Gene3D" id="3.40.50.2300">
    <property type="match status" value="1"/>
</dbReference>
<reference evidence="6 7" key="1">
    <citation type="submission" date="2021-01" db="EMBL/GenBank/DDBJ databases">
        <title>Carboxyliciviraga sp.nov., isolated from coastal sediments.</title>
        <authorList>
            <person name="Lu D."/>
            <person name="Zhang T."/>
        </authorList>
    </citation>
    <scope>NUCLEOTIDE SEQUENCE [LARGE SCALE GENOMIC DNA]</scope>
    <source>
        <strain evidence="6 7">N1Y132</strain>
    </source>
</reference>
<accession>A0ABS1HLH7</accession>
<dbReference type="InterPro" id="IPR000792">
    <property type="entry name" value="Tscrpt_reg_LuxR_C"/>
</dbReference>
<dbReference type="Pfam" id="PF00072">
    <property type="entry name" value="Response_reg"/>
    <property type="match status" value="1"/>
</dbReference>
<dbReference type="PANTHER" id="PTHR43214:SF43">
    <property type="entry name" value="TWO-COMPONENT RESPONSE REGULATOR"/>
    <property type="match status" value="1"/>
</dbReference>
<dbReference type="PROSITE" id="PS50043">
    <property type="entry name" value="HTH_LUXR_2"/>
    <property type="match status" value="1"/>
</dbReference>
<dbReference type="InterPro" id="IPR016032">
    <property type="entry name" value="Sig_transdc_resp-reg_C-effctor"/>
</dbReference>
<sequence>MGLNVVIVDDHALIRESFKHLANHIDEIDECYSAEGFTELLSIIQIHEIDVVFLDIVFPKQAMDGVKITLYLKNRNPHIKVIGVSGSANKALVSKMIKAGADNFICKSQSINDIKKAIKLIINRGNSTSNLVGTKIDNAYFRNLENGYCMIEQLTKREFEVLHLLLEGKLRQEIVKILDISPKTFDKHRENILDKTGTSNIVELVFFCIKRGIVNS</sequence>
<keyword evidence="1 3" id="KW-0597">Phosphoprotein</keyword>
<dbReference type="Proteomes" id="UP000605676">
    <property type="component" value="Unassembled WGS sequence"/>
</dbReference>
<dbReference type="Pfam" id="PF00196">
    <property type="entry name" value="GerE"/>
    <property type="match status" value="1"/>
</dbReference>
<dbReference type="InterPro" id="IPR036388">
    <property type="entry name" value="WH-like_DNA-bd_sf"/>
</dbReference>
<name>A0ABS1HLH7_9BACT</name>
<evidence type="ECO:0000256" key="2">
    <source>
        <dbReference type="ARBA" id="ARBA00023125"/>
    </source>
</evidence>
<comment type="caution">
    <text evidence="6">The sequence shown here is derived from an EMBL/GenBank/DDBJ whole genome shotgun (WGS) entry which is preliminary data.</text>
</comment>
<dbReference type="InterPro" id="IPR011006">
    <property type="entry name" value="CheY-like_superfamily"/>
</dbReference>
<evidence type="ECO:0000313" key="6">
    <source>
        <dbReference type="EMBL" id="MBK3518486.1"/>
    </source>
</evidence>
<dbReference type="InterPro" id="IPR039420">
    <property type="entry name" value="WalR-like"/>
</dbReference>
<feature type="domain" description="Response regulatory" evidence="5">
    <location>
        <begin position="4"/>
        <end position="122"/>
    </location>
</feature>
<dbReference type="SMART" id="SM00448">
    <property type="entry name" value="REC"/>
    <property type="match status" value="1"/>
</dbReference>
<dbReference type="PANTHER" id="PTHR43214">
    <property type="entry name" value="TWO-COMPONENT RESPONSE REGULATOR"/>
    <property type="match status" value="1"/>
</dbReference>
<evidence type="ECO:0000256" key="1">
    <source>
        <dbReference type="ARBA" id="ARBA00022553"/>
    </source>
</evidence>
<evidence type="ECO:0000259" key="5">
    <source>
        <dbReference type="PROSITE" id="PS50110"/>
    </source>
</evidence>
<dbReference type="PROSITE" id="PS50110">
    <property type="entry name" value="RESPONSE_REGULATORY"/>
    <property type="match status" value="1"/>
</dbReference>
<dbReference type="RefSeq" id="WP_200465714.1">
    <property type="nucleotide sequence ID" value="NZ_JAENRR010000035.1"/>
</dbReference>
<organism evidence="6 7">
    <name type="scientific">Carboxylicivirga marina</name>
    <dbReference type="NCBI Taxonomy" id="2800988"/>
    <lineage>
        <taxon>Bacteria</taxon>
        <taxon>Pseudomonadati</taxon>
        <taxon>Bacteroidota</taxon>
        <taxon>Bacteroidia</taxon>
        <taxon>Marinilabiliales</taxon>
        <taxon>Marinilabiliaceae</taxon>
        <taxon>Carboxylicivirga</taxon>
    </lineage>
</organism>
<evidence type="ECO:0000259" key="4">
    <source>
        <dbReference type="PROSITE" id="PS50043"/>
    </source>
</evidence>
<keyword evidence="7" id="KW-1185">Reference proteome</keyword>
<feature type="modified residue" description="4-aspartylphosphate" evidence="3">
    <location>
        <position position="55"/>
    </location>
</feature>
<keyword evidence="2" id="KW-0238">DNA-binding</keyword>
<protein>
    <submittedName>
        <fullName evidence="6">Response regulator transcription factor</fullName>
    </submittedName>
</protein>
<dbReference type="SMART" id="SM00421">
    <property type="entry name" value="HTH_LUXR"/>
    <property type="match status" value="1"/>
</dbReference>
<evidence type="ECO:0000313" key="7">
    <source>
        <dbReference type="Proteomes" id="UP000605676"/>
    </source>
</evidence>